<dbReference type="PANTHER" id="PTHR30055:SF234">
    <property type="entry name" value="HTH-TYPE TRANSCRIPTIONAL REGULATOR BETI"/>
    <property type="match status" value="1"/>
</dbReference>
<evidence type="ECO:0000259" key="4">
    <source>
        <dbReference type="Pfam" id="PF00440"/>
    </source>
</evidence>
<sequence length="187" mass="20976">MLSIIERELRSGATFADISVATVVAEAGISRSTFYAYFVDKANLLRTWYAEFTDVILEAARVWWALDGTATRDELRAALAGIVQAYRPHPELMTATHEAVGYDHEVRAAVEQAMDQYIGGLRAHIETGQAKGFIDPSLPPAETAYWLQWMAERGLHRMVRARPTSEDERLVDAYAGLVWNALYAPMR</sequence>
<protein>
    <recommendedName>
        <fullName evidence="8">TetR family transcriptional regulator</fullName>
    </recommendedName>
</protein>
<dbReference type="Gene3D" id="1.10.357.10">
    <property type="entry name" value="Tetracycline Repressor, domain 2"/>
    <property type="match status" value="1"/>
</dbReference>
<accession>A0ABP9RBD8</accession>
<keyword evidence="1" id="KW-0805">Transcription regulation</keyword>
<dbReference type="Pfam" id="PF21313">
    <property type="entry name" value="EthR_C"/>
    <property type="match status" value="1"/>
</dbReference>
<dbReference type="InterPro" id="IPR009057">
    <property type="entry name" value="Homeodomain-like_sf"/>
</dbReference>
<proteinExistence type="predicted"/>
<feature type="domain" description="HTH-type transcriptional regulator EthR C-terminal" evidence="5">
    <location>
        <begin position="76"/>
        <end position="183"/>
    </location>
</feature>
<dbReference type="Proteomes" id="UP001428817">
    <property type="component" value="Unassembled WGS sequence"/>
</dbReference>
<dbReference type="PANTHER" id="PTHR30055">
    <property type="entry name" value="HTH-TYPE TRANSCRIPTIONAL REGULATOR RUTR"/>
    <property type="match status" value="1"/>
</dbReference>
<dbReference type="SUPFAM" id="SSF48498">
    <property type="entry name" value="Tetracyclin repressor-like, C-terminal domain"/>
    <property type="match status" value="1"/>
</dbReference>
<keyword evidence="3" id="KW-0804">Transcription</keyword>
<evidence type="ECO:0000256" key="1">
    <source>
        <dbReference type="ARBA" id="ARBA00023015"/>
    </source>
</evidence>
<gene>
    <name evidence="6" type="ORF">GCM10023321_77660</name>
</gene>
<keyword evidence="7" id="KW-1185">Reference proteome</keyword>
<evidence type="ECO:0000313" key="7">
    <source>
        <dbReference type="Proteomes" id="UP001428817"/>
    </source>
</evidence>
<dbReference type="Pfam" id="PF00440">
    <property type="entry name" value="TetR_N"/>
    <property type="match status" value="1"/>
</dbReference>
<organism evidence="6 7">
    <name type="scientific">Pseudonocardia eucalypti</name>
    <dbReference type="NCBI Taxonomy" id="648755"/>
    <lineage>
        <taxon>Bacteria</taxon>
        <taxon>Bacillati</taxon>
        <taxon>Actinomycetota</taxon>
        <taxon>Actinomycetes</taxon>
        <taxon>Pseudonocardiales</taxon>
        <taxon>Pseudonocardiaceae</taxon>
        <taxon>Pseudonocardia</taxon>
    </lineage>
</organism>
<keyword evidence="2" id="KW-0238">DNA-binding</keyword>
<evidence type="ECO:0000313" key="6">
    <source>
        <dbReference type="EMBL" id="GAA5174268.1"/>
    </source>
</evidence>
<reference evidence="7" key="1">
    <citation type="journal article" date="2019" name="Int. J. Syst. Evol. Microbiol.">
        <title>The Global Catalogue of Microorganisms (GCM) 10K type strain sequencing project: providing services to taxonomists for standard genome sequencing and annotation.</title>
        <authorList>
            <consortium name="The Broad Institute Genomics Platform"/>
            <consortium name="The Broad Institute Genome Sequencing Center for Infectious Disease"/>
            <person name="Wu L."/>
            <person name="Ma J."/>
        </authorList>
    </citation>
    <scope>NUCLEOTIDE SEQUENCE [LARGE SCALE GENOMIC DNA]</scope>
    <source>
        <strain evidence="7">JCM 18303</strain>
    </source>
</reference>
<name>A0ABP9RBD8_9PSEU</name>
<dbReference type="Gene3D" id="1.10.10.60">
    <property type="entry name" value="Homeodomain-like"/>
    <property type="match status" value="1"/>
</dbReference>
<dbReference type="InterPro" id="IPR050109">
    <property type="entry name" value="HTH-type_TetR-like_transc_reg"/>
</dbReference>
<dbReference type="InterPro" id="IPR049397">
    <property type="entry name" value="EthR_C"/>
</dbReference>
<evidence type="ECO:0000256" key="3">
    <source>
        <dbReference type="ARBA" id="ARBA00023163"/>
    </source>
</evidence>
<comment type="caution">
    <text evidence="6">The sequence shown here is derived from an EMBL/GenBank/DDBJ whole genome shotgun (WGS) entry which is preliminary data.</text>
</comment>
<evidence type="ECO:0008006" key="8">
    <source>
        <dbReference type="Google" id="ProtNLM"/>
    </source>
</evidence>
<dbReference type="InterPro" id="IPR001647">
    <property type="entry name" value="HTH_TetR"/>
</dbReference>
<evidence type="ECO:0000256" key="2">
    <source>
        <dbReference type="ARBA" id="ARBA00023125"/>
    </source>
</evidence>
<dbReference type="InterPro" id="IPR036271">
    <property type="entry name" value="Tet_transcr_reg_TetR-rel_C_sf"/>
</dbReference>
<evidence type="ECO:0000259" key="5">
    <source>
        <dbReference type="Pfam" id="PF21313"/>
    </source>
</evidence>
<feature type="domain" description="HTH tetR-type" evidence="4">
    <location>
        <begin position="16"/>
        <end position="46"/>
    </location>
</feature>
<dbReference type="EMBL" id="BAABJP010000062">
    <property type="protein sequence ID" value="GAA5174268.1"/>
    <property type="molecule type" value="Genomic_DNA"/>
</dbReference>
<dbReference type="SUPFAM" id="SSF46689">
    <property type="entry name" value="Homeodomain-like"/>
    <property type="match status" value="1"/>
</dbReference>